<comment type="subunit">
    <text evidence="4">The methyltransferase is composed of M and S polypeptides.</text>
</comment>
<dbReference type="InterPro" id="IPR044946">
    <property type="entry name" value="Restrct_endonuc_typeI_TRD_sf"/>
</dbReference>
<comment type="caution">
    <text evidence="6">The sequence shown here is derived from an EMBL/GenBank/DDBJ whole genome shotgun (WGS) entry which is preliminary data.</text>
</comment>
<accession>W6JX66</accession>
<dbReference type="Proteomes" id="UP000035763">
    <property type="component" value="Unassembled WGS sequence"/>
</dbReference>
<dbReference type="PANTHER" id="PTHR43140">
    <property type="entry name" value="TYPE-1 RESTRICTION ENZYME ECOKI SPECIFICITY PROTEIN"/>
    <property type="match status" value="1"/>
</dbReference>
<evidence type="ECO:0000256" key="4">
    <source>
        <dbReference type="ARBA" id="ARBA00038652"/>
    </source>
</evidence>
<dbReference type="STRING" id="1193182.BN11_40007"/>
<evidence type="ECO:0000313" key="7">
    <source>
        <dbReference type="Proteomes" id="UP000035763"/>
    </source>
</evidence>
<evidence type="ECO:0000259" key="5">
    <source>
        <dbReference type="Pfam" id="PF01420"/>
    </source>
</evidence>
<name>W6JX66_9MICO</name>
<dbReference type="Gene3D" id="3.90.220.20">
    <property type="entry name" value="DNA methylase specificity domains"/>
    <property type="match status" value="2"/>
</dbReference>
<keyword evidence="2" id="KW-0680">Restriction system</keyword>
<sequence length="456" mass="50371">MTARAPVGWSTAKLGDVTLKALKCDPVSTGRRRVRYVDIGQLEGPTSDLSDAPAVDSQMAPSRCRQVLEGGDTLYSTVRPYLRKIAFVQQALDGEFASTGYCVLRPAREIHPRFLYYFTLSKQFEDQVLPLQKGVSYPAVLDREVRAQRIWYPGLREQRRIVELLEDHLGTLARAEEHLFAVLQRLEVLERSVHQLALRGELVPDDLSEGTGRDLLAGAASLDPATLEERSWPTPSAWTWSRIGDLFTVSVGTTPSRGEGTLWNGGVPWVSSGEVAFNRIKTTRETIAPAAVSGSKRLHPPGTVMLAMIGEGKTRGQTAILDIEAAHNQNCASIRVSETRILPEYVFAFFKERYLETRRGSSGGNQPALNKGRIQGIPIPVPPLGTQRLIVEELDRFATSYSYLRNSCRTSLGRVHSLRKALLTAAFEGKLAGRHTDNEAIEERAEALGAKENSQP</sequence>
<dbReference type="SUPFAM" id="SSF116734">
    <property type="entry name" value="DNA methylase specificity domain"/>
    <property type="match status" value="2"/>
</dbReference>
<evidence type="ECO:0000256" key="3">
    <source>
        <dbReference type="ARBA" id="ARBA00023125"/>
    </source>
</evidence>
<evidence type="ECO:0000256" key="2">
    <source>
        <dbReference type="ARBA" id="ARBA00022747"/>
    </source>
</evidence>
<evidence type="ECO:0000313" key="6">
    <source>
        <dbReference type="EMBL" id="CCH74168.1"/>
    </source>
</evidence>
<dbReference type="GO" id="GO:0003677">
    <property type="term" value="F:DNA binding"/>
    <property type="evidence" value="ECO:0007669"/>
    <property type="project" value="UniProtKB-KW"/>
</dbReference>
<dbReference type="GO" id="GO:0009307">
    <property type="term" value="P:DNA restriction-modification system"/>
    <property type="evidence" value="ECO:0007669"/>
    <property type="project" value="UniProtKB-KW"/>
</dbReference>
<dbReference type="CDD" id="cd17247">
    <property type="entry name" value="RMtype1_S_Eco2747I-TRD2-CR2_like"/>
    <property type="match status" value="1"/>
</dbReference>
<dbReference type="EMBL" id="CAJA01000334">
    <property type="protein sequence ID" value="CCH74168.1"/>
    <property type="molecule type" value="Genomic_DNA"/>
</dbReference>
<proteinExistence type="inferred from homology"/>
<dbReference type="RefSeq" id="WP_157043901.1">
    <property type="nucleotide sequence ID" value="NZ_HG764815.1"/>
</dbReference>
<dbReference type="AlphaFoldDB" id="W6JX66"/>
<reference evidence="6 7" key="1">
    <citation type="journal article" date="2013" name="ISME J.">
        <title>A metabolic model for members of the genus Tetrasphaera involved in enhanced biological phosphorus removal.</title>
        <authorList>
            <person name="Kristiansen R."/>
            <person name="Nguyen H.T.T."/>
            <person name="Saunders A.M."/>
            <person name="Nielsen J.L."/>
            <person name="Wimmer R."/>
            <person name="Le V.Q."/>
            <person name="McIlroy S.J."/>
            <person name="Petrovski S."/>
            <person name="Seviour R.J."/>
            <person name="Calteau A."/>
            <person name="Nielsen K.L."/>
            <person name="Nielsen P.H."/>
        </authorList>
    </citation>
    <scope>NUCLEOTIDE SEQUENCE [LARGE SCALE GENOMIC DNA]</scope>
    <source>
        <strain evidence="6 7">Ben110</strain>
    </source>
</reference>
<dbReference type="PANTHER" id="PTHR43140:SF1">
    <property type="entry name" value="TYPE I RESTRICTION ENZYME ECOKI SPECIFICITY SUBUNIT"/>
    <property type="match status" value="1"/>
</dbReference>
<feature type="domain" description="Type I restriction modification DNA specificity" evidence="5">
    <location>
        <begin position="95"/>
        <end position="170"/>
    </location>
</feature>
<keyword evidence="3" id="KW-0238">DNA-binding</keyword>
<comment type="similarity">
    <text evidence="1">Belongs to the type-I restriction system S methylase family.</text>
</comment>
<dbReference type="OrthoDB" id="3197085at2"/>
<organism evidence="6 7">
    <name type="scientific">Nostocoides australiense Ben110</name>
    <dbReference type="NCBI Taxonomy" id="1193182"/>
    <lineage>
        <taxon>Bacteria</taxon>
        <taxon>Bacillati</taxon>
        <taxon>Actinomycetota</taxon>
        <taxon>Actinomycetes</taxon>
        <taxon>Micrococcales</taxon>
        <taxon>Intrasporangiaceae</taxon>
        <taxon>Nostocoides</taxon>
    </lineage>
</organism>
<dbReference type="Pfam" id="PF01420">
    <property type="entry name" value="Methylase_S"/>
    <property type="match status" value="2"/>
</dbReference>
<dbReference type="InterPro" id="IPR051212">
    <property type="entry name" value="Type-I_RE_S_subunit"/>
</dbReference>
<keyword evidence="7" id="KW-1185">Reference proteome</keyword>
<feature type="domain" description="Type I restriction modification DNA specificity" evidence="5">
    <location>
        <begin position="235"/>
        <end position="398"/>
    </location>
</feature>
<evidence type="ECO:0000256" key="1">
    <source>
        <dbReference type="ARBA" id="ARBA00010923"/>
    </source>
</evidence>
<gene>
    <name evidence="6" type="ORF">BN11_40007</name>
</gene>
<protein>
    <submittedName>
        <fullName evidence="6">Putative Restriction modification system DNA specificity domain protein</fullName>
    </submittedName>
</protein>
<dbReference type="InterPro" id="IPR000055">
    <property type="entry name" value="Restrct_endonuc_typeI_TRD"/>
</dbReference>